<evidence type="ECO:0000313" key="3">
    <source>
        <dbReference type="Proteomes" id="UP000500938"/>
    </source>
</evidence>
<dbReference type="Proteomes" id="UP000500938">
    <property type="component" value="Chromosome"/>
</dbReference>
<protein>
    <submittedName>
        <fullName evidence="2">Uncharacterized protein</fullName>
    </submittedName>
</protein>
<dbReference type="AlphaFoldDB" id="A0A6M4IWG0"/>
<keyword evidence="3" id="KW-1185">Reference proteome</keyword>
<feature type="region of interest" description="Disordered" evidence="1">
    <location>
        <begin position="1"/>
        <end position="48"/>
    </location>
</feature>
<feature type="compositionally biased region" description="Basic and acidic residues" evidence="1">
    <location>
        <begin position="18"/>
        <end position="27"/>
    </location>
</feature>
<evidence type="ECO:0000313" key="2">
    <source>
        <dbReference type="EMBL" id="QJR37886.1"/>
    </source>
</evidence>
<reference evidence="2 3" key="1">
    <citation type="submission" date="2020-05" db="EMBL/GenBank/DDBJ databases">
        <title>Complete genome sequence of Gemmatimonas greenlandica TET16.</title>
        <authorList>
            <person name="Zeng Y."/>
        </authorList>
    </citation>
    <scope>NUCLEOTIDE SEQUENCE [LARGE SCALE GENOMIC DNA]</scope>
    <source>
        <strain evidence="2 3">TET16</strain>
    </source>
</reference>
<accession>A0A6M4IWG0</accession>
<sequence>MRQEERPEAGRASPTRGVDVHVPEAGDHVLPGAIDNGRANGKRGCAGVHGHDPPAAYYHRAVAEQRTTLHVDDRDAPDDEGGVPKGWVTARVSRR</sequence>
<feature type="region of interest" description="Disordered" evidence="1">
    <location>
        <begin position="72"/>
        <end position="95"/>
    </location>
</feature>
<gene>
    <name evidence="2" type="ORF">HKW67_21330</name>
</gene>
<proteinExistence type="predicted"/>
<evidence type="ECO:0000256" key="1">
    <source>
        <dbReference type="SAM" id="MobiDB-lite"/>
    </source>
</evidence>
<organism evidence="2 3">
    <name type="scientific">Gemmatimonas groenlandica</name>
    <dbReference type="NCBI Taxonomy" id="2732249"/>
    <lineage>
        <taxon>Bacteria</taxon>
        <taxon>Pseudomonadati</taxon>
        <taxon>Gemmatimonadota</taxon>
        <taxon>Gemmatimonadia</taxon>
        <taxon>Gemmatimonadales</taxon>
        <taxon>Gemmatimonadaceae</taxon>
        <taxon>Gemmatimonas</taxon>
    </lineage>
</organism>
<dbReference type="EMBL" id="CP053085">
    <property type="protein sequence ID" value="QJR37886.1"/>
    <property type="molecule type" value="Genomic_DNA"/>
</dbReference>
<dbReference type="KEGG" id="ggr:HKW67_21330"/>
<name>A0A6M4IWG0_9BACT</name>
<dbReference type="RefSeq" id="WP_171227322.1">
    <property type="nucleotide sequence ID" value="NZ_CP053085.1"/>
</dbReference>